<dbReference type="Pfam" id="PF18950">
    <property type="entry name" value="DUF5694"/>
    <property type="match status" value="1"/>
</dbReference>
<reference evidence="2 3" key="1">
    <citation type="submission" date="2021-04" db="EMBL/GenBank/DDBJ databases">
        <title>novel species isolated from subtropical streams in China.</title>
        <authorList>
            <person name="Lu H."/>
        </authorList>
    </citation>
    <scope>NUCLEOTIDE SEQUENCE [LARGE SCALE GENOMIC DNA]</scope>
    <source>
        <strain evidence="2 3">BYS107W</strain>
    </source>
</reference>
<proteinExistence type="predicted"/>
<accession>A0A941DEC3</accession>
<evidence type="ECO:0008006" key="4">
    <source>
        <dbReference type="Google" id="ProtNLM"/>
    </source>
</evidence>
<evidence type="ECO:0000256" key="1">
    <source>
        <dbReference type="SAM" id="SignalP"/>
    </source>
</evidence>
<gene>
    <name evidence="2" type="ORF">KDM92_05035</name>
</gene>
<feature type="chain" id="PRO_5036768464" description="TraB/GumN family protein" evidence="1">
    <location>
        <begin position="22"/>
        <end position="361"/>
    </location>
</feature>
<dbReference type="EMBL" id="JAGSPM010000002">
    <property type="protein sequence ID" value="MBR7745935.1"/>
    <property type="molecule type" value="Genomic_DNA"/>
</dbReference>
<protein>
    <recommendedName>
        <fullName evidence="4">TraB/GumN family protein</fullName>
    </recommendedName>
</protein>
<name>A0A941DEC3_9BURK</name>
<keyword evidence="1" id="KW-0732">Signal</keyword>
<organism evidence="2 3">
    <name type="scientific">Undibacterium baiyunense</name>
    <dbReference type="NCBI Taxonomy" id="2828731"/>
    <lineage>
        <taxon>Bacteria</taxon>
        <taxon>Pseudomonadati</taxon>
        <taxon>Pseudomonadota</taxon>
        <taxon>Betaproteobacteria</taxon>
        <taxon>Burkholderiales</taxon>
        <taxon>Oxalobacteraceae</taxon>
        <taxon>Undibacterium</taxon>
    </lineage>
</organism>
<evidence type="ECO:0000313" key="2">
    <source>
        <dbReference type="EMBL" id="MBR7745935.1"/>
    </source>
</evidence>
<dbReference type="InterPro" id="IPR043749">
    <property type="entry name" value="DUF5694"/>
</dbReference>
<evidence type="ECO:0000313" key="3">
    <source>
        <dbReference type="Proteomes" id="UP000680158"/>
    </source>
</evidence>
<comment type="caution">
    <text evidence="2">The sequence shown here is derived from an EMBL/GenBank/DDBJ whole genome shotgun (WGS) entry which is preliminary data.</text>
</comment>
<sequence length="361" mass="40250">MKKTLLALASCASLFHTVAQAQTADFDPRAWKKDVYGKPTQVLVLGSPHLSAYGDKLNRANLSSLLDRLAQFKPQIITIEALSGEQCEFVRTNALTHPDVFKDYCWDPAPAQKAIGLGLQEALIEIQSTLKTWSQQPSTTPSPAERRRLIAVFLAANDRASALVQWLRLDASERKASDGIAESMLKFLNRESPISNENFEVAAVLAARLGLERVYATDDHTADDITDRAGPKYGEALQDMWSKIRIPEKKESQALEAKLDTAQGVLNLYRFYNDPAKVRAFIKADFGGGIRHATPELYGRQYVAWWETRNLRMVANIRSAFANQPGARVLSVVGSSHKPYFDAYLNMMHEVQLVDSAKLLK</sequence>
<dbReference type="RefSeq" id="WP_212683288.1">
    <property type="nucleotide sequence ID" value="NZ_JAGSPM010000002.1"/>
</dbReference>
<keyword evidence="3" id="KW-1185">Reference proteome</keyword>
<feature type="signal peptide" evidence="1">
    <location>
        <begin position="1"/>
        <end position="21"/>
    </location>
</feature>
<dbReference type="AlphaFoldDB" id="A0A941DEC3"/>
<dbReference type="Proteomes" id="UP000680158">
    <property type="component" value="Unassembled WGS sequence"/>
</dbReference>